<evidence type="ECO:0000313" key="1">
    <source>
        <dbReference type="EMBL" id="ORA27396.1"/>
    </source>
</evidence>
<reference evidence="1 2" key="1">
    <citation type="submission" date="2017-02" db="EMBL/GenBank/DDBJ databases">
        <title>The new phylogeny of genus Mycobacterium.</title>
        <authorList>
            <person name="Tortoli E."/>
            <person name="Trovato A."/>
            <person name="Cirillo D.M."/>
        </authorList>
    </citation>
    <scope>NUCLEOTIDE SEQUENCE [LARGE SCALE GENOMIC DNA]</scope>
    <source>
        <strain evidence="1 2">RW6</strain>
    </source>
</reference>
<evidence type="ECO:0008006" key="3">
    <source>
        <dbReference type="Google" id="ProtNLM"/>
    </source>
</evidence>
<name>A0A1X0ACI1_9MYCO</name>
<sequence>MSASPTPSGYMSRTAAAAELGWYPQRVTAAIKRGALPAYEQDGQVLVREADVRALAAKLTAEPRPLDPKEL</sequence>
<keyword evidence="2" id="KW-1185">Reference proteome</keyword>
<comment type="caution">
    <text evidence="1">The sequence shown here is derived from an EMBL/GenBank/DDBJ whole genome shotgun (WGS) entry which is preliminary data.</text>
</comment>
<dbReference type="OrthoDB" id="4774820at2"/>
<accession>A0A1X0ACI1</accession>
<dbReference type="RefSeq" id="WP_083168861.1">
    <property type="nucleotide sequence ID" value="NZ_MVHF01000045.1"/>
</dbReference>
<dbReference type="STRING" id="1927124.BST13_30530"/>
<dbReference type="Proteomes" id="UP000192448">
    <property type="component" value="Unassembled WGS sequence"/>
</dbReference>
<organism evidence="1 2">
    <name type="scientific">Mycobacterium aquaticum</name>
    <dbReference type="NCBI Taxonomy" id="1927124"/>
    <lineage>
        <taxon>Bacteria</taxon>
        <taxon>Bacillati</taxon>
        <taxon>Actinomycetota</taxon>
        <taxon>Actinomycetes</taxon>
        <taxon>Mycobacteriales</taxon>
        <taxon>Mycobacteriaceae</taxon>
        <taxon>Mycobacterium</taxon>
    </lineage>
</organism>
<dbReference type="EMBL" id="MVHF01000045">
    <property type="protein sequence ID" value="ORA27396.1"/>
    <property type="molecule type" value="Genomic_DNA"/>
</dbReference>
<dbReference type="AlphaFoldDB" id="A0A1X0ACI1"/>
<evidence type="ECO:0000313" key="2">
    <source>
        <dbReference type="Proteomes" id="UP000192448"/>
    </source>
</evidence>
<proteinExistence type="predicted"/>
<protein>
    <recommendedName>
        <fullName evidence="3">Helix-turn-helix domain-containing protein</fullName>
    </recommendedName>
</protein>
<gene>
    <name evidence="1" type="ORF">BST13_30530</name>
</gene>